<dbReference type="GO" id="GO:0006596">
    <property type="term" value="P:polyamine biosynthetic process"/>
    <property type="evidence" value="ECO:0007669"/>
    <property type="project" value="UniProtKB-UniRule"/>
</dbReference>
<evidence type="ECO:0000256" key="2">
    <source>
        <dbReference type="ARBA" id="ARBA00022679"/>
    </source>
</evidence>
<reference evidence="7 8" key="1">
    <citation type="submission" date="2016-11" db="EMBL/GenBank/DDBJ databases">
        <authorList>
            <person name="Jaros S."/>
            <person name="Januszkiewicz K."/>
            <person name="Wedrychowicz H."/>
        </authorList>
    </citation>
    <scope>NUCLEOTIDE SEQUENCE [LARGE SCALE GENOMIC DNA]</scope>
    <source>
        <strain evidence="7 8">DSM 18899</strain>
    </source>
</reference>
<dbReference type="Gene3D" id="3.40.50.150">
    <property type="entry name" value="Vaccinia Virus protein VP39"/>
    <property type="match status" value="1"/>
</dbReference>
<keyword evidence="5" id="KW-0732">Signal</keyword>
<dbReference type="GO" id="GO:0016740">
    <property type="term" value="F:transferase activity"/>
    <property type="evidence" value="ECO:0007669"/>
    <property type="project" value="UniProtKB-UniRule"/>
</dbReference>
<feature type="active site" description="Proton acceptor" evidence="4">
    <location>
        <position position="160"/>
    </location>
</feature>
<sequence length="290" mass="32674">MLRTATASLLALLGLSAEARVLHTEKSLYRNITVLEENGERCMRFGRVASSRQTCLRLTQPDQLVFDYTRMMLGALYLQPQPRDILVVGLGGGTLPMTLRKLYPQARIDTVEIDPAVTRIASRFFGFQPDAAMTVAEEDGRVFVKRQLKQGRKYELVMLDAFDHDYIPEHLLTREFLLEVRGILAPRGVLAANTFSSSKLYQHESATYAAVFGDFYNLQTRSRVILLRQGGLPARGELEANAARLEKALPYYGVSQDWLLPLFKLSARDWPASTRVLTDQYAPSNLLNAM</sequence>
<feature type="signal peptide" evidence="5">
    <location>
        <begin position="1"/>
        <end position="19"/>
    </location>
</feature>
<proteinExistence type="inferred from homology"/>
<keyword evidence="3 4" id="KW-0620">Polyamine biosynthesis</keyword>
<dbReference type="PROSITE" id="PS51006">
    <property type="entry name" value="PABS_2"/>
    <property type="match status" value="1"/>
</dbReference>
<keyword evidence="2 4" id="KW-0808">Transferase</keyword>
<dbReference type="Pfam" id="PF01564">
    <property type="entry name" value="Spermine_synth"/>
    <property type="match status" value="1"/>
</dbReference>
<evidence type="ECO:0000313" key="7">
    <source>
        <dbReference type="EMBL" id="SFZ74233.1"/>
    </source>
</evidence>
<feature type="domain" description="PABS" evidence="6">
    <location>
        <begin position="1"/>
        <end position="240"/>
    </location>
</feature>
<dbReference type="RefSeq" id="WP_072427712.1">
    <property type="nucleotide sequence ID" value="NZ_FPKR01000004.1"/>
</dbReference>
<evidence type="ECO:0000256" key="4">
    <source>
        <dbReference type="PROSITE-ProRule" id="PRU00354"/>
    </source>
</evidence>
<dbReference type="InterPro" id="IPR029063">
    <property type="entry name" value="SAM-dependent_MTases_sf"/>
</dbReference>
<keyword evidence="8" id="KW-1185">Reference proteome</keyword>
<dbReference type="SUPFAM" id="SSF53335">
    <property type="entry name" value="S-adenosyl-L-methionine-dependent methyltransferases"/>
    <property type="match status" value="1"/>
</dbReference>
<organism evidence="7 8">
    <name type="scientific">Chitinimonas taiwanensis DSM 18899</name>
    <dbReference type="NCBI Taxonomy" id="1121279"/>
    <lineage>
        <taxon>Bacteria</taxon>
        <taxon>Pseudomonadati</taxon>
        <taxon>Pseudomonadota</taxon>
        <taxon>Betaproteobacteria</taxon>
        <taxon>Neisseriales</taxon>
        <taxon>Chitinibacteraceae</taxon>
        <taxon>Chitinimonas</taxon>
    </lineage>
</organism>
<name>A0A1K2HCF9_9NEIS</name>
<protein>
    <submittedName>
        <fullName evidence="7">Spermidine synthase</fullName>
    </submittedName>
</protein>
<dbReference type="PANTHER" id="PTHR43317">
    <property type="entry name" value="THERMOSPERMINE SYNTHASE ACAULIS5"/>
    <property type="match status" value="1"/>
</dbReference>
<evidence type="ECO:0000313" key="8">
    <source>
        <dbReference type="Proteomes" id="UP000186513"/>
    </source>
</evidence>
<accession>A0A1K2HCF9</accession>
<evidence type="ECO:0000256" key="5">
    <source>
        <dbReference type="SAM" id="SignalP"/>
    </source>
</evidence>
<dbReference type="Proteomes" id="UP000186513">
    <property type="component" value="Unassembled WGS sequence"/>
</dbReference>
<dbReference type="CDD" id="cd02440">
    <property type="entry name" value="AdoMet_MTases"/>
    <property type="match status" value="1"/>
</dbReference>
<dbReference type="NCBIfam" id="NF037959">
    <property type="entry name" value="MFS_SpdSyn"/>
    <property type="match status" value="1"/>
</dbReference>
<evidence type="ECO:0000259" key="6">
    <source>
        <dbReference type="PROSITE" id="PS51006"/>
    </source>
</evidence>
<feature type="chain" id="PRO_5012746847" evidence="5">
    <location>
        <begin position="20"/>
        <end position="290"/>
    </location>
</feature>
<evidence type="ECO:0000256" key="3">
    <source>
        <dbReference type="ARBA" id="ARBA00023115"/>
    </source>
</evidence>
<dbReference type="AlphaFoldDB" id="A0A1K2HCF9"/>
<dbReference type="STRING" id="1121279.SAMN02745887_01175"/>
<dbReference type="EMBL" id="FPKR01000004">
    <property type="protein sequence ID" value="SFZ74233.1"/>
    <property type="molecule type" value="Genomic_DNA"/>
</dbReference>
<evidence type="ECO:0000256" key="1">
    <source>
        <dbReference type="ARBA" id="ARBA00007867"/>
    </source>
</evidence>
<dbReference type="OrthoDB" id="9761985at2"/>
<comment type="similarity">
    <text evidence="1">Belongs to the spermidine/spermine synthase family.</text>
</comment>
<gene>
    <name evidence="7" type="ORF">SAMN02745887_01175</name>
</gene>
<dbReference type="PANTHER" id="PTHR43317:SF1">
    <property type="entry name" value="THERMOSPERMINE SYNTHASE ACAULIS5"/>
    <property type="match status" value="1"/>
</dbReference>
<dbReference type="InterPro" id="IPR030374">
    <property type="entry name" value="PABS"/>
</dbReference>